<dbReference type="GO" id="GO:0003841">
    <property type="term" value="F:1-acylglycerol-3-phosphate O-acyltransferase activity"/>
    <property type="evidence" value="ECO:0007669"/>
    <property type="project" value="Ensembl"/>
</dbReference>
<evidence type="ECO:0000313" key="2">
    <source>
        <dbReference type="Ensembl" id="ENSUMAP00000016654"/>
    </source>
</evidence>
<protein>
    <submittedName>
        <fullName evidence="2">Glycerol-3-phosphate acyltransferase 2, mitochondrial</fullName>
    </submittedName>
</protein>
<dbReference type="PANTHER" id="PTHR12563">
    <property type="entry name" value="GLYCEROL-3-PHOSPHATE ACYLTRANSFERASE"/>
    <property type="match status" value="1"/>
</dbReference>
<dbReference type="OMA" id="QEYTTNA"/>
<dbReference type="InterPro" id="IPR002123">
    <property type="entry name" value="Plipid/glycerol_acylTrfase"/>
</dbReference>
<accession>A0A452U7F3</accession>
<sequence length="775" mass="85963">TDTMLEARHQIQQRNTQNSQETSLWSSGFGMKLEAVTPFLGKYRPFVGRCCQTCTPKSWESLFHRSIMDLGFRNVILVKEENTRFRGWLVRRLCYFLWSLEQPIPPGQDAPQKIMESTGVQNVISGRVPGGAGEGQVPGLVKKEVQRILGHIQAPLRPFLLRFGERLDSPPGELDGQGLPLVLLSTHKSLLDGILLPFVLLSQGLGVLRVAWDPRTCSPTLRALLKKLGGLFLPPEVNLTLDSSEGVLARAVAHAAMEQLLVSRQPLLIFLEEPPGAQGPRLSALGQTWLGLVVQSVQVGVIPDAMLVPVAITYDLVPDAPCDVYHALTPLGLWTGALAVLRILRCWGRSPRVCVRVHLAQPFSLQEYTINARSCWGSRQTLEQLLQPIVLGQCTVVPDTEKEQEWTPATGPLLALKEEDQLLVRRLSRHVLNGVWPSCSAPVLPCPPPQGVFLSQLLGEFSWLTEETLLRGFDVGFSGQLRCLVQHTLSLLRAHVALLRVHQGDLLVVPRPGPGLTHLARLSAELLPAFLSEAVGACAVRGLLAGRVPPEGPWELQGIELLSQNELYRQILLLLHLLPQDLLLLQPCQSSYCYCQEVLDRLIQCGLLVAEETPGSRPACDTGRQRLSAKLLWKPSGDFTDSDSDDFEEAEGRYFRLSQQSRCPDFFLFLCRLLSPLLKAFAQAAAFLHQGRLPDTESGYTEQLLQFLQATAQEEGFFECADPNIAISAIWTFRDLGVLQQTPSPAGPMLYLSPTFTSRENQEKLEQFIRQFVCS</sequence>
<dbReference type="GO" id="GO:0034587">
    <property type="term" value="P:piRNA processing"/>
    <property type="evidence" value="ECO:0007669"/>
    <property type="project" value="Ensembl"/>
</dbReference>
<dbReference type="GO" id="GO:0006654">
    <property type="term" value="P:phosphatidic acid biosynthetic process"/>
    <property type="evidence" value="ECO:0007669"/>
    <property type="project" value="Ensembl"/>
</dbReference>
<reference evidence="2" key="1">
    <citation type="submission" date="2019-03" db="UniProtKB">
        <authorList>
            <consortium name="Ensembl"/>
        </authorList>
    </citation>
    <scope>IDENTIFICATION</scope>
</reference>
<dbReference type="GeneTree" id="ENSGT00520000055570"/>
<proteinExistence type="predicted"/>
<dbReference type="Pfam" id="PF19277">
    <property type="entry name" value="GPAT_C"/>
    <property type="match status" value="1"/>
</dbReference>
<dbReference type="GO" id="GO:0019432">
    <property type="term" value="P:triglyceride biosynthetic process"/>
    <property type="evidence" value="ECO:0007669"/>
    <property type="project" value="Ensembl"/>
</dbReference>
<dbReference type="InterPro" id="IPR045520">
    <property type="entry name" value="GPAT/DHAPAT_C"/>
</dbReference>
<dbReference type="AlphaFoldDB" id="A0A452U7F3"/>
<dbReference type="GO" id="GO:0006631">
    <property type="term" value="P:fatty acid metabolic process"/>
    <property type="evidence" value="ECO:0007669"/>
    <property type="project" value="TreeGrafter"/>
</dbReference>
<dbReference type="SMART" id="SM00563">
    <property type="entry name" value="PlsC"/>
    <property type="match status" value="1"/>
</dbReference>
<dbReference type="Ensembl" id="ENSUMAT00000019700.1">
    <property type="protein sequence ID" value="ENSUMAP00000016654.1"/>
    <property type="gene ID" value="ENSUMAG00000012217.1"/>
</dbReference>
<gene>
    <name evidence="2" type="primary">GPAT2</name>
</gene>
<dbReference type="PANTHER" id="PTHR12563:SF15">
    <property type="entry name" value="GLYCEROL-3-PHOSPHATE ACYLTRANSFERASE 2, MITOCHONDRIAL"/>
    <property type="match status" value="1"/>
</dbReference>
<dbReference type="GO" id="GO:0006072">
    <property type="term" value="P:glycerol-3-phosphate metabolic process"/>
    <property type="evidence" value="ECO:0007669"/>
    <property type="project" value="Ensembl"/>
</dbReference>
<dbReference type="GO" id="GO:0004366">
    <property type="term" value="F:glycerol-3-phosphate O-acyltransferase activity"/>
    <property type="evidence" value="ECO:0007669"/>
    <property type="project" value="Ensembl"/>
</dbReference>
<evidence type="ECO:0000259" key="1">
    <source>
        <dbReference type="SMART" id="SM00563"/>
    </source>
</evidence>
<dbReference type="GO" id="GO:0031966">
    <property type="term" value="C:mitochondrial membrane"/>
    <property type="evidence" value="ECO:0007669"/>
    <property type="project" value="TreeGrafter"/>
</dbReference>
<name>A0A452U7F3_URSMA</name>
<dbReference type="InterPro" id="IPR022284">
    <property type="entry name" value="GPAT/DHAPAT"/>
</dbReference>
<organism evidence="2">
    <name type="scientific">Ursus maritimus</name>
    <name type="common">Polar bear</name>
    <name type="synonym">Thalarctos maritimus</name>
    <dbReference type="NCBI Taxonomy" id="29073"/>
    <lineage>
        <taxon>Eukaryota</taxon>
        <taxon>Metazoa</taxon>
        <taxon>Chordata</taxon>
        <taxon>Craniata</taxon>
        <taxon>Vertebrata</taxon>
        <taxon>Euteleostomi</taxon>
        <taxon>Mammalia</taxon>
        <taxon>Eutheria</taxon>
        <taxon>Laurasiatheria</taxon>
        <taxon>Carnivora</taxon>
        <taxon>Caniformia</taxon>
        <taxon>Ursidae</taxon>
        <taxon>Ursus</taxon>
    </lineage>
</organism>
<feature type="domain" description="Phospholipid/glycerol acyltransferase" evidence="1">
    <location>
        <begin position="181"/>
        <end position="315"/>
    </location>
</feature>